<organism evidence="1 2">
    <name type="scientific">Saponaria officinalis</name>
    <name type="common">Common soapwort</name>
    <name type="synonym">Lychnis saponaria</name>
    <dbReference type="NCBI Taxonomy" id="3572"/>
    <lineage>
        <taxon>Eukaryota</taxon>
        <taxon>Viridiplantae</taxon>
        <taxon>Streptophyta</taxon>
        <taxon>Embryophyta</taxon>
        <taxon>Tracheophyta</taxon>
        <taxon>Spermatophyta</taxon>
        <taxon>Magnoliopsida</taxon>
        <taxon>eudicotyledons</taxon>
        <taxon>Gunneridae</taxon>
        <taxon>Pentapetalae</taxon>
        <taxon>Caryophyllales</taxon>
        <taxon>Caryophyllaceae</taxon>
        <taxon>Caryophylleae</taxon>
        <taxon>Saponaria</taxon>
    </lineage>
</organism>
<comment type="caution">
    <text evidence="1">The sequence shown here is derived from an EMBL/GenBank/DDBJ whole genome shotgun (WGS) entry which is preliminary data.</text>
</comment>
<gene>
    <name evidence="1" type="ORF">RND81_14G182800</name>
</gene>
<dbReference type="InterPro" id="IPR038150">
    <property type="entry name" value="CRR7-like_sf"/>
</dbReference>
<dbReference type="Pfam" id="PF12095">
    <property type="entry name" value="CRR7"/>
    <property type="match status" value="1"/>
</dbReference>
<reference evidence="1" key="1">
    <citation type="submission" date="2024-03" db="EMBL/GenBank/DDBJ databases">
        <title>WGS assembly of Saponaria officinalis var. Norfolk2.</title>
        <authorList>
            <person name="Jenkins J."/>
            <person name="Shu S."/>
            <person name="Grimwood J."/>
            <person name="Barry K."/>
            <person name="Goodstein D."/>
            <person name="Schmutz J."/>
            <person name="Leebens-Mack J."/>
            <person name="Osbourn A."/>
        </authorList>
    </citation>
    <scope>NUCLEOTIDE SEQUENCE [LARGE SCALE GENOMIC DNA]</scope>
    <source>
        <strain evidence="1">JIC</strain>
    </source>
</reference>
<keyword evidence="2" id="KW-1185">Reference proteome</keyword>
<accession>A0AAW1GRD5</accession>
<evidence type="ECO:0000313" key="2">
    <source>
        <dbReference type="Proteomes" id="UP001443914"/>
    </source>
</evidence>
<name>A0AAW1GRD5_SAPOF</name>
<dbReference type="EMBL" id="JBDFQZ010000014">
    <property type="protein sequence ID" value="KAK9666404.1"/>
    <property type="molecule type" value="Genomic_DNA"/>
</dbReference>
<proteinExistence type="predicted"/>
<dbReference type="AlphaFoldDB" id="A0AAW1GRD5"/>
<dbReference type="Proteomes" id="UP001443914">
    <property type="component" value="Unassembled WGS sequence"/>
</dbReference>
<evidence type="ECO:0000313" key="1">
    <source>
        <dbReference type="EMBL" id="KAK9666404.1"/>
    </source>
</evidence>
<protein>
    <recommendedName>
        <fullName evidence="3">Chlororespiratory reduction 7</fullName>
    </recommendedName>
</protein>
<dbReference type="FunFam" id="3.90.940.40:FF:000001">
    <property type="entry name" value="Protein CHLORORESPIRATORY REDUCTION 7 chloroplastic"/>
    <property type="match status" value="1"/>
</dbReference>
<sequence>MTCFAASLKTQLLRINVVHQPIGTKITSQAWFRSLNTFSVYPKWSSRFTRTNANFVKSYATRRRRVHYTETETYVYMEPGRSEQFVSEEELKIKLKSWLENWPNSVLPPDLAKFETLDEAVSYLVKSVCELEIDGDVGSIQWYEVRLQ</sequence>
<dbReference type="Gene3D" id="3.90.940.40">
    <property type="entry name" value="Protein CHLORORESPIRATORY REDUCTION 7"/>
    <property type="match status" value="1"/>
</dbReference>
<dbReference type="PANTHER" id="PTHR36803:SF1">
    <property type="entry name" value="PROTEIN CHLORORESPIRATORY REDUCTION 7, CHLOROPLASTIC"/>
    <property type="match status" value="1"/>
</dbReference>
<dbReference type="InterPro" id="IPR021954">
    <property type="entry name" value="CRR7"/>
</dbReference>
<dbReference type="GO" id="GO:0009570">
    <property type="term" value="C:chloroplast stroma"/>
    <property type="evidence" value="ECO:0007669"/>
    <property type="project" value="TreeGrafter"/>
</dbReference>
<dbReference type="PANTHER" id="PTHR36803">
    <property type="entry name" value="PROTEIN CHLORORESPIRATORY REDUCTION 7, CHLOROPLASTIC"/>
    <property type="match status" value="1"/>
</dbReference>
<evidence type="ECO:0008006" key="3">
    <source>
        <dbReference type="Google" id="ProtNLM"/>
    </source>
</evidence>